<evidence type="ECO:0000313" key="1">
    <source>
        <dbReference type="EMBL" id="EKX41651.1"/>
    </source>
</evidence>
<organism evidence="1">
    <name type="scientific">Guillardia theta (strain CCMP2712)</name>
    <name type="common">Cryptophyte</name>
    <dbReference type="NCBI Taxonomy" id="905079"/>
    <lineage>
        <taxon>Eukaryota</taxon>
        <taxon>Cryptophyceae</taxon>
        <taxon>Pyrenomonadales</taxon>
        <taxon>Geminigeraceae</taxon>
        <taxon>Guillardia</taxon>
    </lineage>
</organism>
<dbReference type="Pfam" id="PF00400">
    <property type="entry name" value="WD40"/>
    <property type="match status" value="1"/>
</dbReference>
<dbReference type="InterPro" id="IPR036322">
    <property type="entry name" value="WD40_repeat_dom_sf"/>
</dbReference>
<name>L1IZH5_GUITC</name>
<dbReference type="AlphaFoldDB" id="L1IZH5"/>
<dbReference type="SMART" id="SM00320">
    <property type="entry name" value="WD40"/>
    <property type="match status" value="3"/>
</dbReference>
<reference evidence="1 3" key="1">
    <citation type="journal article" date="2012" name="Nature">
        <title>Algal genomes reveal evolutionary mosaicism and the fate of nucleomorphs.</title>
        <authorList>
            <consortium name="DOE Joint Genome Institute"/>
            <person name="Curtis B.A."/>
            <person name="Tanifuji G."/>
            <person name="Burki F."/>
            <person name="Gruber A."/>
            <person name="Irimia M."/>
            <person name="Maruyama S."/>
            <person name="Arias M.C."/>
            <person name="Ball S.G."/>
            <person name="Gile G.H."/>
            <person name="Hirakawa Y."/>
            <person name="Hopkins J.F."/>
            <person name="Kuo A."/>
            <person name="Rensing S.A."/>
            <person name="Schmutz J."/>
            <person name="Symeonidi A."/>
            <person name="Elias M."/>
            <person name="Eveleigh R.J."/>
            <person name="Herman E.K."/>
            <person name="Klute M.J."/>
            <person name="Nakayama T."/>
            <person name="Obornik M."/>
            <person name="Reyes-Prieto A."/>
            <person name="Armbrust E.V."/>
            <person name="Aves S.J."/>
            <person name="Beiko R.G."/>
            <person name="Coutinho P."/>
            <person name="Dacks J.B."/>
            <person name="Durnford D.G."/>
            <person name="Fast N.M."/>
            <person name="Green B.R."/>
            <person name="Grisdale C.J."/>
            <person name="Hempel F."/>
            <person name="Henrissat B."/>
            <person name="Hoppner M.P."/>
            <person name="Ishida K."/>
            <person name="Kim E."/>
            <person name="Koreny L."/>
            <person name="Kroth P.G."/>
            <person name="Liu Y."/>
            <person name="Malik S.B."/>
            <person name="Maier U.G."/>
            <person name="McRose D."/>
            <person name="Mock T."/>
            <person name="Neilson J.A."/>
            <person name="Onodera N.T."/>
            <person name="Poole A.M."/>
            <person name="Pritham E.J."/>
            <person name="Richards T.A."/>
            <person name="Rocap G."/>
            <person name="Roy S.W."/>
            <person name="Sarai C."/>
            <person name="Schaack S."/>
            <person name="Shirato S."/>
            <person name="Slamovits C.H."/>
            <person name="Spencer D.F."/>
            <person name="Suzuki S."/>
            <person name="Worden A.Z."/>
            <person name="Zauner S."/>
            <person name="Barry K."/>
            <person name="Bell C."/>
            <person name="Bharti A.K."/>
            <person name="Crow J.A."/>
            <person name="Grimwood J."/>
            <person name="Kramer R."/>
            <person name="Lindquist E."/>
            <person name="Lucas S."/>
            <person name="Salamov A."/>
            <person name="McFadden G.I."/>
            <person name="Lane C.E."/>
            <person name="Keeling P.J."/>
            <person name="Gray M.W."/>
            <person name="Grigoriev I.V."/>
            <person name="Archibald J.M."/>
        </authorList>
    </citation>
    <scope>NUCLEOTIDE SEQUENCE</scope>
    <source>
        <strain evidence="1 3">CCMP2712</strain>
    </source>
</reference>
<dbReference type="PaxDb" id="55529-EKX41651"/>
<evidence type="ECO:0000313" key="2">
    <source>
        <dbReference type="EnsemblProtists" id="EKX41651"/>
    </source>
</evidence>
<dbReference type="SUPFAM" id="SSF50978">
    <property type="entry name" value="WD40 repeat-like"/>
    <property type="match status" value="1"/>
</dbReference>
<dbReference type="EMBL" id="JH993022">
    <property type="protein sequence ID" value="EKX41651.1"/>
    <property type="molecule type" value="Genomic_DNA"/>
</dbReference>
<proteinExistence type="predicted"/>
<keyword evidence="3" id="KW-1185">Reference proteome</keyword>
<dbReference type="KEGG" id="gtt:GUITHDRAFT_112357"/>
<dbReference type="InterPro" id="IPR015943">
    <property type="entry name" value="WD40/YVTN_repeat-like_dom_sf"/>
</dbReference>
<reference evidence="3" key="2">
    <citation type="submission" date="2012-11" db="EMBL/GenBank/DDBJ databases">
        <authorList>
            <person name="Kuo A."/>
            <person name="Curtis B.A."/>
            <person name="Tanifuji G."/>
            <person name="Burki F."/>
            <person name="Gruber A."/>
            <person name="Irimia M."/>
            <person name="Maruyama S."/>
            <person name="Arias M.C."/>
            <person name="Ball S.G."/>
            <person name="Gile G.H."/>
            <person name="Hirakawa Y."/>
            <person name="Hopkins J.F."/>
            <person name="Rensing S.A."/>
            <person name="Schmutz J."/>
            <person name="Symeonidi A."/>
            <person name="Elias M."/>
            <person name="Eveleigh R.J."/>
            <person name="Herman E.K."/>
            <person name="Klute M.J."/>
            <person name="Nakayama T."/>
            <person name="Obornik M."/>
            <person name="Reyes-Prieto A."/>
            <person name="Armbrust E.V."/>
            <person name="Aves S.J."/>
            <person name="Beiko R.G."/>
            <person name="Coutinho P."/>
            <person name="Dacks J.B."/>
            <person name="Durnford D.G."/>
            <person name="Fast N.M."/>
            <person name="Green B.R."/>
            <person name="Grisdale C."/>
            <person name="Hempe F."/>
            <person name="Henrissat B."/>
            <person name="Hoppner M.P."/>
            <person name="Ishida K.-I."/>
            <person name="Kim E."/>
            <person name="Koreny L."/>
            <person name="Kroth P.G."/>
            <person name="Liu Y."/>
            <person name="Malik S.-B."/>
            <person name="Maier U.G."/>
            <person name="McRose D."/>
            <person name="Mock T."/>
            <person name="Neilson J.A."/>
            <person name="Onodera N.T."/>
            <person name="Poole A.M."/>
            <person name="Pritham E.J."/>
            <person name="Richards T.A."/>
            <person name="Rocap G."/>
            <person name="Roy S.W."/>
            <person name="Sarai C."/>
            <person name="Schaack S."/>
            <person name="Shirato S."/>
            <person name="Slamovits C.H."/>
            <person name="Spencer D.F."/>
            <person name="Suzuki S."/>
            <person name="Worden A.Z."/>
            <person name="Zauner S."/>
            <person name="Barry K."/>
            <person name="Bell C."/>
            <person name="Bharti A.K."/>
            <person name="Crow J.A."/>
            <person name="Grimwood J."/>
            <person name="Kramer R."/>
            <person name="Lindquist E."/>
            <person name="Lucas S."/>
            <person name="Salamov A."/>
            <person name="McFadden G.I."/>
            <person name="Lane C.E."/>
            <person name="Keeling P.J."/>
            <person name="Gray M.W."/>
            <person name="Grigoriev I.V."/>
            <person name="Archibald J.M."/>
        </authorList>
    </citation>
    <scope>NUCLEOTIDE SEQUENCE</scope>
    <source>
        <strain evidence="3">CCMP2712</strain>
    </source>
</reference>
<sequence>MFDVAHAGENEPPFTYELPCGVAKHLRSLKLSRSPLNRCGISKCGQILATASQGGVVGLTKLGPDLTTHFPAHDDQQVRDLCWSDDGKELVSCGGTKLLLWDLRDLVDAQSSEASSPGAQTDQTVQDLLGKTKPFGGGGISSKRGGNSGDLLYCCEIIGQSLLGGSEDGSIMLWHRGESVNDLDP</sequence>
<dbReference type="Proteomes" id="UP000011087">
    <property type="component" value="Unassembled WGS sequence"/>
</dbReference>
<dbReference type="RefSeq" id="XP_005828631.1">
    <property type="nucleotide sequence ID" value="XM_005828574.1"/>
</dbReference>
<protein>
    <recommendedName>
        <fullName evidence="4">Anaphase-promoting complex subunit 4 WD40 domain-containing protein</fullName>
    </recommendedName>
</protein>
<evidence type="ECO:0000313" key="3">
    <source>
        <dbReference type="Proteomes" id="UP000011087"/>
    </source>
</evidence>
<gene>
    <name evidence="1" type="ORF">GUITHDRAFT_112357</name>
</gene>
<dbReference type="HOGENOM" id="CLU_1463916_0_0_1"/>
<dbReference type="EnsemblProtists" id="EKX41651">
    <property type="protein sequence ID" value="EKX41651"/>
    <property type="gene ID" value="GUITHDRAFT_112357"/>
</dbReference>
<dbReference type="GeneID" id="17298254"/>
<accession>L1IZH5</accession>
<dbReference type="InterPro" id="IPR001680">
    <property type="entry name" value="WD40_rpt"/>
</dbReference>
<reference evidence="2" key="3">
    <citation type="submission" date="2016-03" db="UniProtKB">
        <authorList>
            <consortium name="EnsemblProtists"/>
        </authorList>
    </citation>
    <scope>IDENTIFICATION</scope>
</reference>
<dbReference type="Gene3D" id="2.130.10.10">
    <property type="entry name" value="YVTN repeat-like/Quinoprotein amine dehydrogenase"/>
    <property type="match status" value="1"/>
</dbReference>
<evidence type="ECO:0008006" key="4">
    <source>
        <dbReference type="Google" id="ProtNLM"/>
    </source>
</evidence>